<dbReference type="KEGG" id="gsn:YC6258_02824"/>
<accession>A0A0C5VJM9</accession>
<name>A0A0C5VJM9_9GAMM</name>
<evidence type="ECO:0000313" key="1">
    <source>
        <dbReference type="EMBL" id="AJQ94862.1"/>
    </source>
</evidence>
<reference evidence="1 2" key="1">
    <citation type="submission" date="2014-01" db="EMBL/GenBank/DDBJ databases">
        <title>Full genme sequencing of cellulolytic bacterium Gynuella sunshinyii YC6258T gen. nov., sp. nov.</title>
        <authorList>
            <person name="Khan H."/>
            <person name="Chung E.J."/>
            <person name="Chung Y.R."/>
        </authorList>
    </citation>
    <scope>NUCLEOTIDE SEQUENCE [LARGE SCALE GENOMIC DNA]</scope>
    <source>
        <strain evidence="1 2">YC6258</strain>
    </source>
</reference>
<evidence type="ECO:0000313" key="2">
    <source>
        <dbReference type="Proteomes" id="UP000032266"/>
    </source>
</evidence>
<dbReference type="HOGENOM" id="CLU_2990353_0_0_6"/>
<dbReference type="Proteomes" id="UP000032266">
    <property type="component" value="Chromosome"/>
</dbReference>
<dbReference type="EMBL" id="CP007142">
    <property type="protein sequence ID" value="AJQ94862.1"/>
    <property type="molecule type" value="Genomic_DNA"/>
</dbReference>
<sequence length="57" mass="6400">MIKILFCLTNQSLKNLIGGMLVQPYCNKGKALSQITIRKLSLFCSTTTEAFQVKQFS</sequence>
<proteinExistence type="predicted"/>
<gene>
    <name evidence="1" type="ORF">YC6258_02824</name>
</gene>
<protein>
    <submittedName>
        <fullName evidence="1">Uncharacterized protein</fullName>
    </submittedName>
</protein>
<keyword evidence="2" id="KW-1185">Reference proteome</keyword>
<organism evidence="1 2">
    <name type="scientific">Gynuella sunshinyii YC6258</name>
    <dbReference type="NCBI Taxonomy" id="1445510"/>
    <lineage>
        <taxon>Bacteria</taxon>
        <taxon>Pseudomonadati</taxon>
        <taxon>Pseudomonadota</taxon>
        <taxon>Gammaproteobacteria</taxon>
        <taxon>Oceanospirillales</taxon>
        <taxon>Saccharospirillaceae</taxon>
        <taxon>Gynuella</taxon>
    </lineage>
</organism>
<dbReference type="AlphaFoldDB" id="A0A0C5VJM9"/>